<dbReference type="PANTHER" id="PTHR10044:SF139">
    <property type="entry name" value="DEATH-ASSOCIATED INHIBITOR OF APOPTOSIS 2"/>
    <property type="match status" value="1"/>
</dbReference>
<feature type="compositionally biased region" description="Low complexity" evidence="1">
    <location>
        <begin position="576"/>
        <end position="604"/>
    </location>
</feature>
<proteinExistence type="predicted"/>
<dbReference type="InterPro" id="IPR001370">
    <property type="entry name" value="BIR_rpt"/>
</dbReference>
<dbReference type="EMBL" id="CAJOBA010001511">
    <property type="protein sequence ID" value="CAF3599909.1"/>
    <property type="molecule type" value="Genomic_DNA"/>
</dbReference>
<comment type="caution">
    <text evidence="2">The sequence shown here is derived from an EMBL/GenBank/DDBJ whole genome shotgun (WGS) entry which is preliminary data.</text>
</comment>
<dbReference type="Proteomes" id="UP000677228">
    <property type="component" value="Unassembled WGS sequence"/>
</dbReference>
<feature type="compositionally biased region" description="Acidic residues" evidence="1">
    <location>
        <begin position="629"/>
        <end position="638"/>
    </location>
</feature>
<evidence type="ECO:0000313" key="2">
    <source>
        <dbReference type="EMBL" id="CAF0815801.1"/>
    </source>
</evidence>
<evidence type="ECO:0000313" key="4">
    <source>
        <dbReference type="Proteomes" id="UP000677228"/>
    </source>
</evidence>
<gene>
    <name evidence="2" type="ORF">OVA965_LOCUS5388</name>
    <name evidence="3" type="ORF">TMI583_LOCUS5386</name>
</gene>
<dbReference type="GO" id="GO:0005737">
    <property type="term" value="C:cytoplasm"/>
    <property type="evidence" value="ECO:0007669"/>
    <property type="project" value="TreeGrafter"/>
</dbReference>
<evidence type="ECO:0000256" key="1">
    <source>
        <dbReference type="SAM" id="MobiDB-lite"/>
    </source>
</evidence>
<dbReference type="GO" id="GO:0061630">
    <property type="term" value="F:ubiquitin protein ligase activity"/>
    <property type="evidence" value="ECO:0007669"/>
    <property type="project" value="TreeGrafter"/>
</dbReference>
<dbReference type="GO" id="GO:0043027">
    <property type="term" value="F:cysteine-type endopeptidase inhibitor activity involved in apoptotic process"/>
    <property type="evidence" value="ECO:0007669"/>
    <property type="project" value="TreeGrafter"/>
</dbReference>
<protein>
    <submittedName>
        <fullName evidence="2">Uncharacterized protein</fullName>
    </submittedName>
</protein>
<dbReference type="GO" id="GO:0031398">
    <property type="term" value="P:positive regulation of protein ubiquitination"/>
    <property type="evidence" value="ECO:0007669"/>
    <property type="project" value="TreeGrafter"/>
</dbReference>
<sequence length="1075" mass="122241">MNNSEADQIYSSEQNRFQSFASLSIFSSLTRRQLALAGFHYRNETISCPSCGVSIDIDDLDVDKEYESNYFRKLHREKVSQVGIRCSFLLEEIGQNINDLCPSSIDNQTISWITAEEPEYGTYEERLKTFSSWPYQNNGGTESYVTPEIMVECGFFYSGPRDGVTCFNCGNILIDWAALIGSKNENIVQLEHARFFPNCAFITSLVGAKYIASAGYFHAVSTKERAQRNPMSQPIIPILYPLVSVPLHEIPIPKSVEDCILTYNDWPPNAHLQAKALAQAGFFYLGDDLKVQCYKCGLIVADWRPGMTAIGTHRKRMEYNCEFIQAIDSTRDANIQSVNEKWRLETLTGYSFDFAKSSSSRLTTMNFDEQENKRTNNSEIDKRLCRELAACGFHRVQNKRIIRCAFCGVTIEPKPNQSIMSQHRANVKQMALPTEKQDNLLTPSQYYSSADCIMLRCQCAANIPIAHREMFPEYPKYQSIFDRITTFQEKNLETLFGFEIRDIADAGFFLDVEKHLRCFQCGNSLPINGKRKREKYAEYNIQQLHAHFFPTCEYIKELLGAKYIAQVLHDFHRSSSSRTHSSLSTQSSDILSPSSSEVFSSLMSPTTTTKTNDNKSQRPLFDGPYNSDFTDDSSDDGYDTTVPAPPTSAAIEPHLRSPRPMSQSPSATTMEPSQCLERFVSPTILLAPNSEENATNFMINPMIAAVQNQQTPRIRNDDSLSDNIGDISPSPQSSPVDVRLLLCHEKNRRDTFKKYNLKKFADVSIECLAYCGFYLNGEGTALLCPCCEVKVTENDFKYFMNHGDGTGTDGEKWTPMHVHRHTSGQLIDQNRPWCTLVQRESFGIYANVALEDSRMKYPEYPTYESFESRIKTYTSGWIYPGGTRLSKELMASAGFFYLGKETCVACYYCGNKLKKFEPRDDPFEEHACFFPFCDYIQQQRGIHFIRRIVMEANRIPEAKLKMETVDGKAIKHIVWDKSRSTSSKRRRAPVMKPNQHNMKVEPSLSIQPEDINDCCVLCSTNPSTHEYDCGHCQICGECFAKLHGTQLEQCLHCCRKATIRPRLITPKLTSSTSQI</sequence>
<organism evidence="2 4">
    <name type="scientific">Didymodactylos carnosus</name>
    <dbReference type="NCBI Taxonomy" id="1234261"/>
    <lineage>
        <taxon>Eukaryota</taxon>
        <taxon>Metazoa</taxon>
        <taxon>Spiralia</taxon>
        <taxon>Gnathifera</taxon>
        <taxon>Rotifera</taxon>
        <taxon>Eurotatoria</taxon>
        <taxon>Bdelloidea</taxon>
        <taxon>Philodinida</taxon>
        <taxon>Philodinidae</taxon>
        <taxon>Didymodactylos</taxon>
    </lineage>
</organism>
<dbReference type="GO" id="GO:0051726">
    <property type="term" value="P:regulation of cell cycle"/>
    <property type="evidence" value="ECO:0007669"/>
    <property type="project" value="TreeGrafter"/>
</dbReference>
<dbReference type="AlphaFoldDB" id="A0A8S2CVR8"/>
<dbReference type="SUPFAM" id="SSF57924">
    <property type="entry name" value="Inhibitor of apoptosis (IAP) repeat"/>
    <property type="match status" value="7"/>
</dbReference>
<dbReference type="Proteomes" id="UP000682733">
    <property type="component" value="Unassembled WGS sequence"/>
</dbReference>
<dbReference type="EMBL" id="CAJNOK010001511">
    <property type="protein sequence ID" value="CAF0815801.1"/>
    <property type="molecule type" value="Genomic_DNA"/>
</dbReference>
<dbReference type="Pfam" id="PF00653">
    <property type="entry name" value="BIR"/>
    <property type="match status" value="3"/>
</dbReference>
<name>A0A8S2CVR8_9BILA</name>
<dbReference type="Gene3D" id="1.10.1170.10">
    <property type="entry name" value="Inhibitor Of Apoptosis Protein (2mihbC-IAP-1), Chain A"/>
    <property type="match status" value="6"/>
</dbReference>
<dbReference type="CDD" id="cd00022">
    <property type="entry name" value="BIR"/>
    <property type="match status" value="2"/>
</dbReference>
<reference evidence="2" key="1">
    <citation type="submission" date="2021-02" db="EMBL/GenBank/DDBJ databases">
        <authorList>
            <person name="Nowell W R."/>
        </authorList>
    </citation>
    <scope>NUCLEOTIDE SEQUENCE</scope>
</reference>
<accession>A0A8S2CVR8</accession>
<dbReference type="PROSITE" id="PS50143">
    <property type="entry name" value="BIR_REPEAT_2"/>
    <property type="match status" value="6"/>
</dbReference>
<dbReference type="InterPro" id="IPR050784">
    <property type="entry name" value="IAP"/>
</dbReference>
<feature type="region of interest" description="Disordered" evidence="1">
    <location>
        <begin position="576"/>
        <end position="673"/>
    </location>
</feature>
<dbReference type="GO" id="GO:0005634">
    <property type="term" value="C:nucleus"/>
    <property type="evidence" value="ECO:0007669"/>
    <property type="project" value="TreeGrafter"/>
</dbReference>
<dbReference type="PANTHER" id="PTHR10044">
    <property type="entry name" value="INHIBITOR OF APOPTOSIS"/>
    <property type="match status" value="1"/>
</dbReference>
<feature type="compositionally biased region" description="Polar residues" evidence="1">
    <location>
        <begin position="660"/>
        <end position="672"/>
    </location>
</feature>
<evidence type="ECO:0000313" key="3">
    <source>
        <dbReference type="EMBL" id="CAF3599909.1"/>
    </source>
</evidence>
<dbReference type="SMART" id="SM00238">
    <property type="entry name" value="BIR"/>
    <property type="match status" value="3"/>
</dbReference>
<dbReference type="GO" id="GO:0043066">
    <property type="term" value="P:negative regulation of apoptotic process"/>
    <property type="evidence" value="ECO:0007669"/>
    <property type="project" value="TreeGrafter"/>
</dbReference>